<reference evidence="2 3" key="1">
    <citation type="submission" date="2020-03" db="EMBL/GenBank/DDBJ databases">
        <title>Bradyrhizobium diversity isolated from nodules of Muelleranthus trifoliolatus.</title>
        <authorList>
            <person name="Klepa M."/>
            <person name="Helene L."/>
            <person name="Hungria M."/>
        </authorList>
    </citation>
    <scope>NUCLEOTIDE SEQUENCE [LARGE SCALE GENOMIC DNA]</scope>
    <source>
        <strain evidence="2 3">WSM 1744</strain>
    </source>
</reference>
<comment type="caution">
    <text evidence="2">The sequence shown here is derived from an EMBL/GenBank/DDBJ whole genome shotgun (WGS) entry which is preliminary data.</text>
</comment>
<feature type="compositionally biased region" description="Basic and acidic residues" evidence="1">
    <location>
        <begin position="1"/>
        <end position="32"/>
    </location>
</feature>
<organism evidence="2 3">
    <name type="scientific">Bradyrhizobium archetypum</name>
    <dbReference type="NCBI Taxonomy" id="2721160"/>
    <lineage>
        <taxon>Bacteria</taxon>
        <taxon>Pseudomonadati</taxon>
        <taxon>Pseudomonadota</taxon>
        <taxon>Alphaproteobacteria</taxon>
        <taxon>Hyphomicrobiales</taxon>
        <taxon>Nitrobacteraceae</taxon>
        <taxon>Bradyrhizobium</taxon>
    </lineage>
</organism>
<name>A0A7Y4H5N3_9BRAD</name>
<sequence length="82" mass="9348">MQGKKTHEQQLRMLERKPDVPDARQMEEEITRTQHAGGTKTVKREARQSEFPVSRGGLNQESQHNKHNNPGQSGHKPQKPQG</sequence>
<proteinExistence type="predicted"/>
<evidence type="ECO:0000313" key="2">
    <source>
        <dbReference type="EMBL" id="NOJ48138.1"/>
    </source>
</evidence>
<keyword evidence="3" id="KW-1185">Reference proteome</keyword>
<protein>
    <submittedName>
        <fullName evidence="2">Uncharacterized protein</fullName>
    </submittedName>
</protein>
<dbReference type="Proteomes" id="UP000528734">
    <property type="component" value="Unassembled WGS sequence"/>
</dbReference>
<evidence type="ECO:0000256" key="1">
    <source>
        <dbReference type="SAM" id="MobiDB-lite"/>
    </source>
</evidence>
<dbReference type="EMBL" id="JAAVLW010000005">
    <property type="protein sequence ID" value="NOJ48138.1"/>
    <property type="molecule type" value="Genomic_DNA"/>
</dbReference>
<feature type="compositionally biased region" description="Polar residues" evidence="1">
    <location>
        <begin position="57"/>
        <end position="72"/>
    </location>
</feature>
<feature type="region of interest" description="Disordered" evidence="1">
    <location>
        <begin position="1"/>
        <end position="82"/>
    </location>
</feature>
<evidence type="ECO:0000313" key="3">
    <source>
        <dbReference type="Proteomes" id="UP000528734"/>
    </source>
</evidence>
<accession>A0A7Y4H5N3</accession>
<gene>
    <name evidence="2" type="ORF">HCN50_18120</name>
</gene>
<dbReference type="AlphaFoldDB" id="A0A7Y4H5N3"/>